<accession>A0A9C6XU63</accession>
<keyword evidence="1" id="KW-0472">Membrane</keyword>
<dbReference type="Proteomes" id="UP000504606">
    <property type="component" value="Unplaced"/>
</dbReference>
<proteinExistence type="predicted"/>
<dbReference type="PANTHER" id="PTHR11161:SF0">
    <property type="entry name" value="O-ACYLTRANSFERASE LIKE PROTEIN"/>
    <property type="match status" value="1"/>
</dbReference>
<gene>
    <name evidence="4" type="primary">LOC113216051</name>
</gene>
<dbReference type="OrthoDB" id="118951at2759"/>
<evidence type="ECO:0000313" key="4">
    <source>
        <dbReference type="RefSeq" id="XP_052131145.1"/>
    </source>
</evidence>
<protein>
    <submittedName>
        <fullName evidence="4">Nose resistant to fluoxetine protein 6-like</fullName>
    </submittedName>
</protein>
<dbReference type="RefSeq" id="XP_052131145.1">
    <property type="nucleotide sequence ID" value="XM_052275185.1"/>
</dbReference>
<dbReference type="AlphaFoldDB" id="A0A9C6XU63"/>
<dbReference type="PANTHER" id="PTHR11161">
    <property type="entry name" value="O-ACYLTRANSFERASE"/>
    <property type="match status" value="1"/>
</dbReference>
<dbReference type="InterPro" id="IPR002656">
    <property type="entry name" value="Acyl_transf_3_dom"/>
</dbReference>
<feature type="domain" description="Acyltransferase 3" evidence="2">
    <location>
        <begin position="128"/>
        <end position="494"/>
    </location>
</feature>
<dbReference type="InterPro" id="IPR052728">
    <property type="entry name" value="O2_lipid_transport_reg"/>
</dbReference>
<keyword evidence="1" id="KW-1133">Transmembrane helix</keyword>
<feature type="transmembrane region" description="Helical" evidence="1">
    <location>
        <begin position="444"/>
        <end position="462"/>
    </location>
</feature>
<dbReference type="KEGG" id="foc:113216051"/>
<dbReference type="GO" id="GO:0016747">
    <property type="term" value="F:acyltransferase activity, transferring groups other than amino-acyl groups"/>
    <property type="evidence" value="ECO:0007669"/>
    <property type="project" value="InterPro"/>
</dbReference>
<organism evidence="3 4">
    <name type="scientific">Frankliniella occidentalis</name>
    <name type="common">Western flower thrips</name>
    <name type="synonym">Euthrips occidentalis</name>
    <dbReference type="NCBI Taxonomy" id="133901"/>
    <lineage>
        <taxon>Eukaryota</taxon>
        <taxon>Metazoa</taxon>
        <taxon>Ecdysozoa</taxon>
        <taxon>Arthropoda</taxon>
        <taxon>Hexapoda</taxon>
        <taxon>Insecta</taxon>
        <taxon>Pterygota</taxon>
        <taxon>Neoptera</taxon>
        <taxon>Paraneoptera</taxon>
        <taxon>Thysanoptera</taxon>
        <taxon>Terebrantia</taxon>
        <taxon>Thripoidea</taxon>
        <taxon>Thripidae</taxon>
        <taxon>Frankliniella</taxon>
    </lineage>
</organism>
<evidence type="ECO:0000256" key="1">
    <source>
        <dbReference type="SAM" id="Phobius"/>
    </source>
</evidence>
<feature type="transmembrane region" description="Helical" evidence="1">
    <location>
        <begin position="399"/>
        <end position="424"/>
    </location>
</feature>
<dbReference type="Pfam" id="PF01757">
    <property type="entry name" value="Acyl_transf_3"/>
    <property type="match status" value="1"/>
</dbReference>
<dbReference type="GeneID" id="113216051"/>
<evidence type="ECO:0000259" key="2">
    <source>
        <dbReference type="Pfam" id="PF01757"/>
    </source>
</evidence>
<feature type="transmembrane region" description="Helical" evidence="1">
    <location>
        <begin position="284"/>
        <end position="305"/>
    </location>
</feature>
<feature type="transmembrane region" description="Helical" evidence="1">
    <location>
        <begin position="364"/>
        <end position="387"/>
    </location>
</feature>
<feature type="transmembrane region" description="Helical" evidence="1">
    <location>
        <begin position="191"/>
        <end position="210"/>
    </location>
</feature>
<feature type="transmembrane region" description="Helical" evidence="1">
    <location>
        <begin position="152"/>
        <end position="171"/>
    </location>
</feature>
<name>A0A9C6XU63_FRAOC</name>
<keyword evidence="3" id="KW-1185">Reference proteome</keyword>
<reference evidence="4" key="1">
    <citation type="submission" date="2025-08" db="UniProtKB">
        <authorList>
            <consortium name="RefSeq"/>
        </authorList>
    </citation>
    <scope>IDENTIFICATION</scope>
    <source>
        <tissue evidence="4">Whole organism</tissue>
    </source>
</reference>
<keyword evidence="1" id="KW-0812">Transmembrane</keyword>
<sequence length="528" mass="56677">MIPGSLPLGDIRMGLCVPRSCEAATLQAALQAGLDPSVRVLVRPENCQEHVTQASISPAATLFWCLVVALTAVTVAAPALGWSSWDWSRHVRTLAQPDPLVSGIDLSPLSGIRSINAMYLVALHRGLHAARVATSNREYLTSWARSRMEYAVLYRGALGVDTFFFLAGLLLAATSTADRKSSFSKSMFNRVLRVGPVYAIVVLFHCTALPEMGAGPLWVEVAQPMAESCRKWWWSNLLFLNNYVNGGTAEPLCMEHSWSLAVDMHMFVVGTLLLGRLPSGLRGVALLLVLAALATVPLAAATLLGEWPGTVAWTLRTLQGMWAEPLIHQAYMPTHMRTAPYLLGLAAGKALPMLKDAGFRPGRAVTLLATAASLAAMSAVMCFSALFNDLRAPYSALGAGLCAGLTPLAWAGALGVLVTVTVLGEPTAVHSLLTWQPLVSLSRLTFAVYLVSYPLQALLTAAKRDAVRITPLTIARDALSDNVISFAVSFWLFVVLEAPIRSLAKKALARMDGSSKSQTKTESNKKSD</sequence>
<feature type="transmembrane region" description="Helical" evidence="1">
    <location>
        <begin position="62"/>
        <end position="82"/>
    </location>
</feature>
<evidence type="ECO:0000313" key="3">
    <source>
        <dbReference type="Proteomes" id="UP000504606"/>
    </source>
</evidence>